<dbReference type="InterPro" id="IPR003439">
    <property type="entry name" value="ABC_transporter-like_ATP-bd"/>
</dbReference>
<evidence type="ECO:0000313" key="8">
    <source>
        <dbReference type="EMBL" id="SAL52331.1"/>
    </source>
</evidence>
<organism evidence="8 9">
    <name type="scientific">Caballeronia sordidicola</name>
    <name type="common">Burkholderia sordidicola</name>
    <dbReference type="NCBI Taxonomy" id="196367"/>
    <lineage>
        <taxon>Bacteria</taxon>
        <taxon>Pseudomonadati</taxon>
        <taxon>Pseudomonadota</taxon>
        <taxon>Betaproteobacteria</taxon>
        <taxon>Burkholderiales</taxon>
        <taxon>Burkholderiaceae</taxon>
        <taxon>Caballeronia</taxon>
    </lineage>
</organism>
<keyword evidence="5" id="KW-0547">Nucleotide-binding</keyword>
<evidence type="ECO:0000256" key="4">
    <source>
        <dbReference type="ARBA" id="ARBA00022519"/>
    </source>
</evidence>
<keyword evidence="2" id="KW-0813">Transport</keyword>
<dbReference type="InterPro" id="IPR003593">
    <property type="entry name" value="AAA+_ATPase"/>
</dbReference>
<dbReference type="GO" id="GO:0005524">
    <property type="term" value="F:ATP binding"/>
    <property type="evidence" value="ECO:0007669"/>
    <property type="project" value="UniProtKB-KW"/>
</dbReference>
<dbReference type="PANTHER" id="PTHR43776:SF7">
    <property type="entry name" value="D,D-DIPEPTIDE TRANSPORT ATP-BINDING PROTEIN DDPF-RELATED"/>
    <property type="match status" value="1"/>
</dbReference>
<comment type="similarity">
    <text evidence="1">Belongs to the ABC transporter superfamily.</text>
</comment>
<proteinExistence type="inferred from homology"/>
<dbReference type="PROSITE" id="PS50893">
    <property type="entry name" value="ABC_TRANSPORTER_2"/>
    <property type="match status" value="1"/>
</dbReference>
<dbReference type="EMBL" id="FCOC02000027">
    <property type="protein sequence ID" value="SAL52331.1"/>
    <property type="molecule type" value="Genomic_DNA"/>
</dbReference>
<evidence type="ECO:0000313" key="9">
    <source>
        <dbReference type="Proteomes" id="UP000054893"/>
    </source>
</evidence>
<dbReference type="Gene3D" id="3.40.50.300">
    <property type="entry name" value="P-loop containing nucleotide triphosphate hydrolases"/>
    <property type="match status" value="1"/>
</dbReference>
<dbReference type="CDD" id="cd03257">
    <property type="entry name" value="ABC_NikE_OppD_transporters"/>
    <property type="match status" value="1"/>
</dbReference>
<gene>
    <name evidence="8" type="ORF">AWB64_05631</name>
</gene>
<dbReference type="InterPro" id="IPR050319">
    <property type="entry name" value="ABC_transp_ATP-bind"/>
</dbReference>
<dbReference type="PROSITE" id="PS00211">
    <property type="entry name" value="ABC_TRANSPORTER_1"/>
    <property type="match status" value="1"/>
</dbReference>
<dbReference type="InterPro" id="IPR017871">
    <property type="entry name" value="ABC_transporter-like_CS"/>
</dbReference>
<evidence type="ECO:0000256" key="2">
    <source>
        <dbReference type="ARBA" id="ARBA00022448"/>
    </source>
</evidence>
<keyword evidence="4" id="KW-0472">Membrane</keyword>
<evidence type="ECO:0000256" key="5">
    <source>
        <dbReference type="ARBA" id="ARBA00022741"/>
    </source>
</evidence>
<accession>A0A158I885</accession>
<dbReference type="SMART" id="SM00382">
    <property type="entry name" value="AAA"/>
    <property type="match status" value="1"/>
</dbReference>
<dbReference type="FunFam" id="3.40.50.300:FF:000016">
    <property type="entry name" value="Oligopeptide ABC transporter ATP-binding component"/>
    <property type="match status" value="1"/>
</dbReference>
<dbReference type="SUPFAM" id="SSF52540">
    <property type="entry name" value="P-loop containing nucleoside triphosphate hydrolases"/>
    <property type="match status" value="1"/>
</dbReference>
<dbReference type="NCBIfam" id="TIGR01727">
    <property type="entry name" value="oligo_HPY"/>
    <property type="match status" value="1"/>
</dbReference>
<dbReference type="Pfam" id="PF00005">
    <property type="entry name" value="ABC_tran"/>
    <property type="match status" value="1"/>
</dbReference>
<feature type="domain" description="ABC transporter" evidence="7">
    <location>
        <begin position="27"/>
        <end position="275"/>
    </location>
</feature>
<dbReference type="AlphaFoldDB" id="A0A158I885"/>
<sequence>MNGISTLSSASASAATRPAAHDDAPLLRVRNLKKRYAAGGMFGRRVRVSAVDGVSFDIAAGETLGLVGESGCGKSTVSRLLLRLLDPDEGRIEFRGADLARLKRNALLDFRSDLQMVFQDPFSSLNPVMTVRELVAEPLVVHHADLRTGIDRRVAELLETVGLHAAHMHRYPHEFSGGQRQRIGIARALALEPKLIVCDEPVSALDVSVQAQVLNLLRALQRQTGVGMLFISHDLMAVRYIAHRIAVMYLGRLVETAPTRTIFSAPRHPYTRALLGAVPALEAGQRARVVLGVDLPSPLDPPSGCHFHPRCVFATERCRREAPELVADETGHACACHHWRDLPHWEGLSPSLTEPPPPRTARLIERFRQTPAPLPLPAPRARST</sequence>
<dbReference type="GO" id="GO:0016887">
    <property type="term" value="F:ATP hydrolysis activity"/>
    <property type="evidence" value="ECO:0007669"/>
    <property type="project" value="InterPro"/>
</dbReference>
<evidence type="ECO:0000259" key="7">
    <source>
        <dbReference type="PROSITE" id="PS50893"/>
    </source>
</evidence>
<dbReference type="Proteomes" id="UP000054893">
    <property type="component" value="Unassembled WGS sequence"/>
</dbReference>
<dbReference type="Pfam" id="PF08352">
    <property type="entry name" value="oligo_HPY"/>
    <property type="match status" value="1"/>
</dbReference>
<reference evidence="8 9" key="1">
    <citation type="submission" date="2016-01" db="EMBL/GenBank/DDBJ databases">
        <authorList>
            <person name="Oliw E.H."/>
        </authorList>
    </citation>
    <scope>NUCLEOTIDE SEQUENCE [LARGE SCALE GENOMIC DNA]</scope>
    <source>
        <strain evidence="8">LMG 22029</strain>
    </source>
</reference>
<keyword evidence="4" id="KW-0997">Cell inner membrane</keyword>
<evidence type="ECO:0000256" key="3">
    <source>
        <dbReference type="ARBA" id="ARBA00022475"/>
    </source>
</evidence>
<evidence type="ECO:0000256" key="1">
    <source>
        <dbReference type="ARBA" id="ARBA00005417"/>
    </source>
</evidence>
<dbReference type="InterPro" id="IPR027417">
    <property type="entry name" value="P-loop_NTPase"/>
</dbReference>
<dbReference type="GO" id="GO:0015833">
    <property type="term" value="P:peptide transport"/>
    <property type="evidence" value="ECO:0007669"/>
    <property type="project" value="InterPro"/>
</dbReference>
<dbReference type="PANTHER" id="PTHR43776">
    <property type="entry name" value="TRANSPORT ATP-BINDING PROTEIN"/>
    <property type="match status" value="1"/>
</dbReference>
<dbReference type="OrthoDB" id="9802772at2"/>
<dbReference type="InterPro" id="IPR013563">
    <property type="entry name" value="Oligopep_ABC_C"/>
</dbReference>
<name>A0A158I885_CABSO</name>
<protein>
    <submittedName>
        <fullName evidence="8">Dipeptide transporter ATP-binding subunit</fullName>
    </submittedName>
</protein>
<keyword evidence="3" id="KW-1003">Cell membrane</keyword>
<dbReference type="GO" id="GO:0055085">
    <property type="term" value="P:transmembrane transport"/>
    <property type="evidence" value="ECO:0007669"/>
    <property type="project" value="UniProtKB-ARBA"/>
</dbReference>
<evidence type="ECO:0000256" key="6">
    <source>
        <dbReference type="ARBA" id="ARBA00022840"/>
    </source>
</evidence>
<dbReference type="RefSeq" id="WP_060858595.1">
    <property type="nucleotide sequence ID" value="NZ_FCOC02000027.1"/>
</dbReference>
<keyword evidence="6 8" id="KW-0067">ATP-binding</keyword>